<keyword evidence="5" id="KW-1185">Reference proteome</keyword>
<dbReference type="EMBL" id="BQKB01000059">
    <property type="protein sequence ID" value="GJM54015.1"/>
    <property type="molecule type" value="Genomic_DNA"/>
</dbReference>
<dbReference type="Proteomes" id="UP001207736">
    <property type="component" value="Unassembled WGS sequence"/>
</dbReference>
<gene>
    <name evidence="2" type="ORF">RCZ15_08180</name>
    <name evidence="3" type="ORF">RCZ16_23310</name>
</gene>
<dbReference type="RefSeq" id="WP_264846522.1">
    <property type="nucleotide sequence ID" value="NZ_BPMA01000022.1"/>
</dbReference>
<evidence type="ECO:0000313" key="4">
    <source>
        <dbReference type="Proteomes" id="UP001207736"/>
    </source>
</evidence>
<dbReference type="EMBL" id="BQKA01000014">
    <property type="protein sequence ID" value="GJM49843.1"/>
    <property type="molecule type" value="Genomic_DNA"/>
</dbReference>
<evidence type="ECO:0000313" key="3">
    <source>
        <dbReference type="EMBL" id="GJM54015.1"/>
    </source>
</evidence>
<keyword evidence="1" id="KW-0472">Membrane</keyword>
<comment type="caution">
    <text evidence="2">The sequence shown here is derived from an EMBL/GenBank/DDBJ whole genome shotgun (WGS) entry which is preliminary data.</text>
</comment>
<feature type="transmembrane region" description="Helical" evidence="1">
    <location>
        <begin position="99"/>
        <end position="117"/>
    </location>
</feature>
<keyword evidence="1" id="KW-0812">Transmembrane</keyword>
<reference evidence="2 5" key="1">
    <citation type="submission" date="2021-11" db="EMBL/GenBank/DDBJ databases">
        <title>Draft genome sequence of Capnocytophaga sp. strain KC07075 isolated from cat oral cavity.</title>
        <authorList>
            <person name="Suzuki M."/>
            <person name="Imaoka K."/>
            <person name="Kimura M."/>
            <person name="Morikawa S."/>
            <person name="Maeda K."/>
        </authorList>
    </citation>
    <scope>NUCLEOTIDE SEQUENCE</scope>
    <source>
        <strain evidence="2">KC07075</strain>
        <strain evidence="3 5">KC07079</strain>
    </source>
</reference>
<accession>A0AAV5AR95</accession>
<protein>
    <submittedName>
        <fullName evidence="2">Uncharacterized protein</fullName>
    </submittedName>
</protein>
<dbReference type="Proteomes" id="UP001208692">
    <property type="component" value="Unassembled WGS sequence"/>
</dbReference>
<evidence type="ECO:0000256" key="1">
    <source>
        <dbReference type="SAM" id="Phobius"/>
    </source>
</evidence>
<name>A0AAV5AR95_9FLAO</name>
<keyword evidence="1" id="KW-1133">Transmembrane helix</keyword>
<evidence type="ECO:0000313" key="2">
    <source>
        <dbReference type="EMBL" id="GJM49843.1"/>
    </source>
</evidence>
<evidence type="ECO:0000313" key="5">
    <source>
        <dbReference type="Proteomes" id="UP001208692"/>
    </source>
</evidence>
<proteinExistence type="predicted"/>
<sequence>MPAKRITPKSQIDKHLESEIKKREQKLIRVLNYIGMTCISEARNSGDYIDRTGNLRSSIGYAILNNGKIEKISSFQTIKKGTKGKEKGNEIIKNISSDFNYGIILIVVAGMNYAAYLETKRNVLSSSELYAKQQAQIILTRLGFIKK</sequence>
<organism evidence="2 4">
    <name type="scientific">Capnocytophaga catalasegens</name>
    <dbReference type="NCBI Taxonomy" id="1004260"/>
    <lineage>
        <taxon>Bacteria</taxon>
        <taxon>Pseudomonadati</taxon>
        <taxon>Bacteroidota</taxon>
        <taxon>Flavobacteriia</taxon>
        <taxon>Flavobacteriales</taxon>
        <taxon>Flavobacteriaceae</taxon>
        <taxon>Capnocytophaga</taxon>
    </lineage>
</organism>
<dbReference type="AlphaFoldDB" id="A0AAV5AR95"/>